<proteinExistence type="predicted"/>
<keyword evidence="2" id="KW-1185">Reference proteome</keyword>
<gene>
    <name evidence="1" type="ORF">GMARGA_LOCUS8967</name>
</gene>
<organism evidence="1 2">
    <name type="scientific">Gigaspora margarita</name>
    <dbReference type="NCBI Taxonomy" id="4874"/>
    <lineage>
        <taxon>Eukaryota</taxon>
        <taxon>Fungi</taxon>
        <taxon>Fungi incertae sedis</taxon>
        <taxon>Mucoromycota</taxon>
        <taxon>Glomeromycotina</taxon>
        <taxon>Glomeromycetes</taxon>
        <taxon>Diversisporales</taxon>
        <taxon>Gigasporaceae</taxon>
        <taxon>Gigaspora</taxon>
    </lineage>
</organism>
<comment type="caution">
    <text evidence="1">The sequence shown here is derived from an EMBL/GenBank/DDBJ whole genome shotgun (WGS) entry which is preliminary data.</text>
</comment>
<reference evidence="1 2" key="1">
    <citation type="submission" date="2021-06" db="EMBL/GenBank/DDBJ databases">
        <authorList>
            <person name="Kallberg Y."/>
            <person name="Tangrot J."/>
            <person name="Rosling A."/>
        </authorList>
    </citation>
    <scope>NUCLEOTIDE SEQUENCE [LARGE SCALE GENOMIC DNA]</scope>
    <source>
        <strain evidence="1 2">120-4 pot B 10/14</strain>
    </source>
</reference>
<evidence type="ECO:0000313" key="2">
    <source>
        <dbReference type="Proteomes" id="UP000789901"/>
    </source>
</evidence>
<accession>A0ABN7UQF0</accession>
<name>A0ABN7UQF0_GIGMA</name>
<dbReference type="Proteomes" id="UP000789901">
    <property type="component" value="Unassembled WGS sequence"/>
</dbReference>
<sequence length="60" mass="7056">MSYAQNPDTQNLENYYSFETLVKIKSIPSKVLLDQIRTEGRIAKLTELYPDYIKIFTLKL</sequence>
<evidence type="ECO:0000313" key="1">
    <source>
        <dbReference type="EMBL" id="CAG8643476.1"/>
    </source>
</evidence>
<protein>
    <submittedName>
        <fullName evidence="1">34513_t:CDS:1</fullName>
    </submittedName>
</protein>
<dbReference type="EMBL" id="CAJVQB010004716">
    <property type="protein sequence ID" value="CAG8643476.1"/>
    <property type="molecule type" value="Genomic_DNA"/>
</dbReference>